<dbReference type="EMBL" id="MT142690">
    <property type="protein sequence ID" value="QJA87226.1"/>
    <property type="molecule type" value="Genomic_DNA"/>
</dbReference>
<organism evidence="2">
    <name type="scientific">viral metagenome</name>
    <dbReference type="NCBI Taxonomy" id="1070528"/>
    <lineage>
        <taxon>unclassified sequences</taxon>
        <taxon>metagenomes</taxon>
        <taxon>organismal metagenomes</taxon>
    </lineage>
</organism>
<dbReference type="AlphaFoldDB" id="A0A6M3KYF7"/>
<feature type="region of interest" description="Disordered" evidence="1">
    <location>
        <begin position="35"/>
        <end position="64"/>
    </location>
</feature>
<gene>
    <name evidence="2" type="ORF">MM415B03028_0004</name>
</gene>
<name>A0A6M3KYF7_9ZZZZ</name>
<proteinExistence type="predicted"/>
<accession>A0A6M3KYF7</accession>
<sequence>MDNKVALRWSTGKEPSWDHRLEVVPKYPLSLLLGRSSGKETSVGEERTPKGSQDQLPFSKLRLA</sequence>
<reference evidence="2" key="1">
    <citation type="submission" date="2020-03" db="EMBL/GenBank/DDBJ databases">
        <title>The deep terrestrial virosphere.</title>
        <authorList>
            <person name="Holmfeldt K."/>
            <person name="Nilsson E."/>
            <person name="Simone D."/>
            <person name="Lopez-Fernandez M."/>
            <person name="Wu X."/>
            <person name="de Brujin I."/>
            <person name="Lundin D."/>
            <person name="Andersson A."/>
            <person name="Bertilsson S."/>
            <person name="Dopson M."/>
        </authorList>
    </citation>
    <scope>NUCLEOTIDE SEQUENCE</scope>
    <source>
        <strain evidence="2">MM415B03028</strain>
    </source>
</reference>
<evidence type="ECO:0000313" key="2">
    <source>
        <dbReference type="EMBL" id="QJA87226.1"/>
    </source>
</evidence>
<evidence type="ECO:0000256" key="1">
    <source>
        <dbReference type="SAM" id="MobiDB-lite"/>
    </source>
</evidence>
<protein>
    <submittedName>
        <fullName evidence="2">Uncharacterized protein</fullName>
    </submittedName>
</protein>